<protein>
    <recommendedName>
        <fullName evidence="5">Aminotransferase class V domain-containing protein</fullName>
    </recommendedName>
</protein>
<accession>A0A7J6KHY3</accession>
<dbReference type="EMBL" id="JABAHT010003104">
    <property type="protein sequence ID" value="KAF4646553.1"/>
    <property type="molecule type" value="Genomic_DNA"/>
</dbReference>
<evidence type="ECO:0000313" key="3">
    <source>
        <dbReference type="Proteomes" id="UP000570595"/>
    </source>
</evidence>
<dbReference type="PANTHER" id="PTHR43686:SF1">
    <property type="entry name" value="AMINOTRAN_5 DOMAIN-CONTAINING PROTEIN"/>
    <property type="match status" value="1"/>
</dbReference>
<dbReference type="Proteomes" id="UP000572268">
    <property type="component" value="Unassembled WGS sequence"/>
</dbReference>
<dbReference type="InterPro" id="IPR015421">
    <property type="entry name" value="PyrdxlP-dep_Trfase_major"/>
</dbReference>
<dbReference type="SUPFAM" id="SSF53383">
    <property type="entry name" value="PLP-dependent transferases"/>
    <property type="match status" value="1"/>
</dbReference>
<dbReference type="Gene3D" id="3.40.640.10">
    <property type="entry name" value="Type I PLP-dependent aspartate aminotransferase-like (Major domain)"/>
    <property type="match status" value="1"/>
</dbReference>
<comment type="caution">
    <text evidence="2">The sequence shown here is derived from an EMBL/GenBank/DDBJ whole genome shotgun (WGS) entry which is preliminary data.</text>
</comment>
<dbReference type="Proteomes" id="UP000570595">
    <property type="component" value="Unassembled WGS sequence"/>
</dbReference>
<dbReference type="InterPro" id="IPR015424">
    <property type="entry name" value="PyrdxlP-dep_Trfase"/>
</dbReference>
<evidence type="ECO:0000313" key="4">
    <source>
        <dbReference type="Proteomes" id="UP000572268"/>
    </source>
</evidence>
<name>A0A7J6KHY3_PEROL</name>
<evidence type="ECO:0000313" key="1">
    <source>
        <dbReference type="EMBL" id="KAF4646553.1"/>
    </source>
</evidence>
<evidence type="ECO:0000313" key="2">
    <source>
        <dbReference type="EMBL" id="KAF4646758.1"/>
    </source>
</evidence>
<gene>
    <name evidence="2" type="ORF">FOL46_005199</name>
    <name evidence="1" type="ORF">FOZ61_005659</name>
</gene>
<dbReference type="AlphaFoldDB" id="A0A7J6KHY3"/>
<dbReference type="PANTHER" id="PTHR43686">
    <property type="entry name" value="SULFURTRANSFERASE-RELATED"/>
    <property type="match status" value="1"/>
</dbReference>
<sequence>VMSFNRHHHDFAVPVVVLSACSNVTGARLDVDMNPVAHPEGYIDFAFVSPHKLLGGPGSSGLLLCKRKHQTNAVPAVCGGGVVLYVSRRGHHYLDNLEEREEA</sequence>
<organism evidence="2 4">
    <name type="scientific">Perkinsus olseni</name>
    <name type="common">Perkinsus atlanticus</name>
    <dbReference type="NCBI Taxonomy" id="32597"/>
    <lineage>
        <taxon>Eukaryota</taxon>
        <taxon>Sar</taxon>
        <taxon>Alveolata</taxon>
        <taxon>Perkinsozoa</taxon>
        <taxon>Perkinsea</taxon>
        <taxon>Perkinsida</taxon>
        <taxon>Perkinsidae</taxon>
        <taxon>Perkinsus</taxon>
    </lineage>
</organism>
<feature type="non-terminal residue" evidence="2">
    <location>
        <position position="103"/>
    </location>
</feature>
<dbReference type="EMBL" id="JABANN010003134">
    <property type="protein sequence ID" value="KAF4646758.1"/>
    <property type="molecule type" value="Genomic_DNA"/>
</dbReference>
<reference evidence="3 4" key="1">
    <citation type="submission" date="2020-04" db="EMBL/GenBank/DDBJ databases">
        <title>Perkinsus olseni comparative genomics.</title>
        <authorList>
            <person name="Bogema D.R."/>
        </authorList>
    </citation>
    <scope>NUCLEOTIDE SEQUENCE [LARGE SCALE GENOMIC DNA]</scope>
    <source>
        <strain evidence="1">ATCC PRA-179</strain>
        <strain evidence="2">ATCC PRA-31</strain>
    </source>
</reference>
<feature type="non-terminal residue" evidence="2">
    <location>
        <position position="1"/>
    </location>
</feature>
<proteinExistence type="predicted"/>
<dbReference type="OrthoDB" id="420046at2759"/>
<evidence type="ECO:0008006" key="5">
    <source>
        <dbReference type="Google" id="ProtNLM"/>
    </source>
</evidence>